<dbReference type="KEGG" id="ehx:EMIHUDRAFT_232097"/>
<keyword evidence="1" id="KW-0732">Signal</keyword>
<dbReference type="HOGENOM" id="CLU_1573580_0_0_1"/>
<dbReference type="GO" id="GO:0005634">
    <property type="term" value="C:nucleus"/>
    <property type="evidence" value="ECO:0007669"/>
    <property type="project" value="InterPro"/>
</dbReference>
<protein>
    <recommendedName>
        <fullName evidence="4">Tudor domain-containing protein</fullName>
    </recommendedName>
</protein>
<name>A0A0D3K6D1_EMIH1</name>
<dbReference type="Gene3D" id="2.30.30.140">
    <property type="match status" value="1"/>
</dbReference>
<evidence type="ECO:0000313" key="3">
    <source>
        <dbReference type="Proteomes" id="UP000013827"/>
    </source>
</evidence>
<dbReference type="PaxDb" id="2903-EOD31316"/>
<feature type="chain" id="PRO_5044265038" description="Tudor domain-containing protein" evidence="1">
    <location>
        <begin position="25"/>
        <end position="170"/>
    </location>
</feature>
<evidence type="ECO:0000256" key="1">
    <source>
        <dbReference type="SAM" id="SignalP"/>
    </source>
</evidence>
<dbReference type="InterPro" id="IPR016197">
    <property type="entry name" value="Chromo-like_dom_sf"/>
</dbReference>
<evidence type="ECO:0000313" key="2">
    <source>
        <dbReference type="EnsemblProtists" id="EOD31316"/>
    </source>
</evidence>
<accession>A0A0D3K6D1</accession>
<reference evidence="3" key="1">
    <citation type="journal article" date="2013" name="Nature">
        <title>Pan genome of the phytoplankton Emiliania underpins its global distribution.</title>
        <authorList>
            <person name="Read B.A."/>
            <person name="Kegel J."/>
            <person name="Klute M.J."/>
            <person name="Kuo A."/>
            <person name="Lefebvre S.C."/>
            <person name="Maumus F."/>
            <person name="Mayer C."/>
            <person name="Miller J."/>
            <person name="Monier A."/>
            <person name="Salamov A."/>
            <person name="Young J."/>
            <person name="Aguilar M."/>
            <person name="Claverie J.M."/>
            <person name="Frickenhaus S."/>
            <person name="Gonzalez K."/>
            <person name="Herman E.K."/>
            <person name="Lin Y.C."/>
            <person name="Napier J."/>
            <person name="Ogata H."/>
            <person name="Sarno A.F."/>
            <person name="Shmutz J."/>
            <person name="Schroeder D."/>
            <person name="de Vargas C."/>
            <person name="Verret F."/>
            <person name="von Dassow P."/>
            <person name="Valentin K."/>
            <person name="Van de Peer Y."/>
            <person name="Wheeler G."/>
            <person name="Dacks J.B."/>
            <person name="Delwiche C.F."/>
            <person name="Dyhrman S.T."/>
            <person name="Glockner G."/>
            <person name="John U."/>
            <person name="Richards T."/>
            <person name="Worden A.Z."/>
            <person name="Zhang X."/>
            <person name="Grigoriev I.V."/>
            <person name="Allen A.E."/>
            <person name="Bidle K."/>
            <person name="Borodovsky M."/>
            <person name="Bowler C."/>
            <person name="Brownlee C."/>
            <person name="Cock J.M."/>
            <person name="Elias M."/>
            <person name="Gladyshev V.N."/>
            <person name="Groth M."/>
            <person name="Guda C."/>
            <person name="Hadaegh A."/>
            <person name="Iglesias-Rodriguez M.D."/>
            <person name="Jenkins J."/>
            <person name="Jones B.M."/>
            <person name="Lawson T."/>
            <person name="Leese F."/>
            <person name="Lindquist E."/>
            <person name="Lobanov A."/>
            <person name="Lomsadze A."/>
            <person name="Malik S.B."/>
            <person name="Marsh M.E."/>
            <person name="Mackinder L."/>
            <person name="Mock T."/>
            <person name="Mueller-Roeber B."/>
            <person name="Pagarete A."/>
            <person name="Parker M."/>
            <person name="Probert I."/>
            <person name="Quesneville H."/>
            <person name="Raines C."/>
            <person name="Rensing S.A."/>
            <person name="Riano-Pachon D.M."/>
            <person name="Richier S."/>
            <person name="Rokitta S."/>
            <person name="Shiraiwa Y."/>
            <person name="Soanes D.M."/>
            <person name="van der Giezen M."/>
            <person name="Wahlund T.M."/>
            <person name="Williams B."/>
            <person name="Wilson W."/>
            <person name="Wolfe G."/>
            <person name="Wurch L.L."/>
        </authorList>
    </citation>
    <scope>NUCLEOTIDE SEQUENCE</scope>
</reference>
<dbReference type="Proteomes" id="UP000013827">
    <property type="component" value="Unassembled WGS sequence"/>
</dbReference>
<reference evidence="2" key="2">
    <citation type="submission" date="2024-10" db="UniProtKB">
        <authorList>
            <consortium name="EnsemblProtists"/>
        </authorList>
    </citation>
    <scope>IDENTIFICATION</scope>
</reference>
<sequence>MVILATAALVVPVLVSSPTPGAEPVPVGEGDAVLCKDQASQAWWRATVRQTRGDQLLVHYMGCDDAWDEWFDASSPDICAVDAQEAARGAFQSEEAELELEGMGDEEILEAYRAQKWANNARWQLATFAQAQLGEWKGSCLLWREARDARADAVGGHRRGRQRMGSGMYE</sequence>
<organism evidence="2 3">
    <name type="scientific">Emiliania huxleyi (strain CCMP1516)</name>
    <dbReference type="NCBI Taxonomy" id="280463"/>
    <lineage>
        <taxon>Eukaryota</taxon>
        <taxon>Haptista</taxon>
        <taxon>Haptophyta</taxon>
        <taxon>Prymnesiophyceae</taxon>
        <taxon>Isochrysidales</taxon>
        <taxon>Noelaerhabdaceae</taxon>
        <taxon>Emiliania</taxon>
    </lineage>
</organism>
<dbReference type="EnsemblProtists" id="EOD31316">
    <property type="protein sequence ID" value="EOD31316"/>
    <property type="gene ID" value="EMIHUDRAFT_232097"/>
</dbReference>
<dbReference type="RefSeq" id="XP_005783745.1">
    <property type="nucleotide sequence ID" value="XM_005783688.1"/>
</dbReference>
<keyword evidence="3" id="KW-1185">Reference proteome</keyword>
<dbReference type="SUPFAM" id="SSF54160">
    <property type="entry name" value="Chromo domain-like"/>
    <property type="match status" value="1"/>
</dbReference>
<dbReference type="AlphaFoldDB" id="A0A0D3K6D1"/>
<dbReference type="InterPro" id="IPR004092">
    <property type="entry name" value="Mbt"/>
</dbReference>
<proteinExistence type="predicted"/>
<feature type="signal peptide" evidence="1">
    <location>
        <begin position="1"/>
        <end position="24"/>
    </location>
</feature>
<dbReference type="Pfam" id="PF02820">
    <property type="entry name" value="MBT"/>
    <property type="match status" value="1"/>
</dbReference>
<dbReference type="GeneID" id="17276590"/>
<evidence type="ECO:0008006" key="4">
    <source>
        <dbReference type="Google" id="ProtNLM"/>
    </source>
</evidence>
<dbReference type="GO" id="GO:0006355">
    <property type="term" value="P:regulation of DNA-templated transcription"/>
    <property type="evidence" value="ECO:0007669"/>
    <property type="project" value="InterPro"/>
</dbReference>